<evidence type="ECO:0000256" key="1">
    <source>
        <dbReference type="SAM" id="MobiDB-lite"/>
    </source>
</evidence>
<dbReference type="InterPro" id="IPR003871">
    <property type="entry name" value="RFA1B/D_OB_1st"/>
</dbReference>
<feature type="domain" description="Replication protein A 70 kDa DNA-binding subunit B/D first OB fold" evidence="2">
    <location>
        <begin position="17"/>
        <end position="106"/>
    </location>
</feature>
<evidence type="ECO:0000313" key="3">
    <source>
        <dbReference type="EMBL" id="BAD87490.1"/>
    </source>
</evidence>
<dbReference type="CDD" id="cd04480">
    <property type="entry name" value="RPA1_DBD_A_like"/>
    <property type="match status" value="1"/>
</dbReference>
<sequence length="269" mass="31077">MGEVQIPNLELGDGNPTLLVRVSRLWEYHDQDDEGDLRHIGLVLVGEKGYAIAAMIYPPWGKKFKPLISEGKVYLLTYYRVKPCTKHYRPVDNKMMINFTRWTGIEEYVDVQAGFGHYAYTLTPYQELRSRVDRKDSFTDVIGVITDISSVTTVRTRVRDSDSLKRNVYMRNAEEGEQCTDLKWKPNGDLSIILIHIEKLFDYSNENNTTEDNQGDLTEYEKTKQRLPIMKTFQWTPGQIDSDYGPIEGGSPLVPPLDLDKKNWFDPDQ</sequence>
<dbReference type="PANTHER" id="PTHR47165:SF3">
    <property type="entry name" value="RETROTRANSPOSON-LIKE PROTEIN"/>
    <property type="match status" value="1"/>
</dbReference>
<dbReference type="EMBL" id="AP003372">
    <property type="protein sequence ID" value="BAD87490.1"/>
    <property type="molecule type" value="Genomic_DNA"/>
</dbReference>
<reference evidence="3" key="1">
    <citation type="journal article" date="2002" name="Nature">
        <title>The genome sequence and structure of rice chromosome 1.</title>
        <authorList>
            <person name="Sasaki T."/>
            <person name="Matsumoto T."/>
            <person name="Yamamoto K."/>
            <person name="Sakata K."/>
            <person name="Baba T."/>
            <person name="Katayose Y."/>
            <person name="Wu J."/>
            <person name="Niimura Y."/>
            <person name="Cheng Z."/>
            <person name="Nagamura Y."/>
            <person name="Antonio B.A."/>
            <person name="Kanamori H."/>
            <person name="Hosokawa S."/>
            <person name="Masukawa M."/>
            <person name="Arikawa K."/>
            <person name="Chiden Y."/>
            <person name="Hayashi M."/>
            <person name="Okamoto M."/>
            <person name="Ando T."/>
            <person name="Aoki H."/>
            <person name="Arita K."/>
            <person name="Hamada M."/>
            <person name="Harada C."/>
            <person name="Hijishita S."/>
            <person name="Honda M."/>
            <person name="Ichikawa Y."/>
            <person name="Idonuma A."/>
            <person name="Iijima M."/>
            <person name="Ikeda M."/>
            <person name="Ikeno M."/>
            <person name="Itoh S."/>
            <person name="Itoh T."/>
            <person name="Itoh Y."/>
            <person name="Itoh Y."/>
            <person name="Iwabuchi A."/>
            <person name="Kamiya K."/>
            <person name="Karasawa W."/>
            <person name="Katagiri S."/>
            <person name="Kikuta A."/>
            <person name="Kobayashi N."/>
            <person name="Kono I."/>
            <person name="Machita K."/>
            <person name="Maehara T."/>
            <person name="Mizuno H."/>
            <person name="Mizubayashi T."/>
            <person name="Mukai Y."/>
            <person name="Nagasaki H."/>
            <person name="Nakashima M."/>
            <person name="Nakama Y."/>
            <person name="Nakamichi Y."/>
            <person name="Nakamura M."/>
            <person name="Namiki N."/>
            <person name="Negishi M."/>
            <person name="Ohta I."/>
            <person name="Ono N."/>
            <person name="Saji S."/>
            <person name="Sakai K."/>
            <person name="Shibata M."/>
            <person name="Shimokawa T."/>
            <person name="Shomura A."/>
            <person name="Song J."/>
            <person name="Takazaki Y."/>
            <person name="Terasawa K."/>
            <person name="Tsuji K."/>
            <person name="Waki K."/>
            <person name="Yamagata H."/>
            <person name="Yamane H."/>
            <person name="Yoshiki S."/>
            <person name="Yoshihara R."/>
            <person name="Yukawa K."/>
            <person name="Zhong H."/>
            <person name="Iwama H."/>
            <person name="Endo T."/>
            <person name="Ito H."/>
            <person name="Hahn J.H."/>
            <person name="Kim H.I."/>
            <person name="Eun M.Y."/>
            <person name="Yano M."/>
            <person name="Jiang J."/>
            <person name="Gojobori T."/>
        </authorList>
    </citation>
    <scope>NUCLEOTIDE SEQUENCE [LARGE SCALE GENOMIC DNA]</scope>
</reference>
<name>Q5JM17_ORYSJ</name>
<feature type="region of interest" description="Disordered" evidence="1">
    <location>
        <begin position="242"/>
        <end position="269"/>
    </location>
</feature>
<protein>
    <submittedName>
        <fullName evidence="3">Replication protein-like</fullName>
    </submittedName>
</protein>
<dbReference type="Gene3D" id="2.40.50.140">
    <property type="entry name" value="Nucleic acid-binding proteins"/>
    <property type="match status" value="2"/>
</dbReference>
<feature type="compositionally biased region" description="Basic and acidic residues" evidence="1">
    <location>
        <begin position="258"/>
        <end position="269"/>
    </location>
</feature>
<dbReference type="SUPFAM" id="SSF50249">
    <property type="entry name" value="Nucleic acid-binding proteins"/>
    <property type="match status" value="2"/>
</dbReference>
<dbReference type="Proteomes" id="UP000817658">
    <property type="component" value="Chromosome 1"/>
</dbReference>
<accession>Q5JM17</accession>
<gene>
    <name evidence="3" type="primary">OJ1014_G12.25</name>
</gene>
<organism evidence="3">
    <name type="scientific">Oryza sativa subsp. japonica</name>
    <name type="common">Rice</name>
    <dbReference type="NCBI Taxonomy" id="39947"/>
    <lineage>
        <taxon>Eukaryota</taxon>
        <taxon>Viridiplantae</taxon>
        <taxon>Streptophyta</taxon>
        <taxon>Embryophyta</taxon>
        <taxon>Tracheophyta</taxon>
        <taxon>Spermatophyta</taxon>
        <taxon>Magnoliopsida</taxon>
        <taxon>Liliopsida</taxon>
        <taxon>Poales</taxon>
        <taxon>Poaceae</taxon>
        <taxon>BOP clade</taxon>
        <taxon>Oryzoideae</taxon>
        <taxon>Oryzeae</taxon>
        <taxon>Oryzinae</taxon>
        <taxon>Oryza</taxon>
        <taxon>Oryza sativa</taxon>
    </lineage>
</organism>
<evidence type="ECO:0000259" key="2">
    <source>
        <dbReference type="Pfam" id="PF02721"/>
    </source>
</evidence>
<dbReference type="PANTHER" id="PTHR47165">
    <property type="entry name" value="OS03G0429900 PROTEIN"/>
    <property type="match status" value="1"/>
</dbReference>
<dbReference type="Pfam" id="PF02721">
    <property type="entry name" value="DUF223"/>
    <property type="match status" value="1"/>
</dbReference>
<proteinExistence type="predicted"/>
<dbReference type="InterPro" id="IPR012340">
    <property type="entry name" value="NA-bd_OB-fold"/>
</dbReference>
<dbReference type="AlphaFoldDB" id="Q5JM17"/>